<name>A0A179UKB8_BLAGS</name>
<dbReference type="EMBL" id="GG657453">
    <property type="protein sequence ID" value="OAT07597.1"/>
    <property type="molecule type" value="Genomic_DNA"/>
</dbReference>
<dbReference type="KEGG" id="bgh:BDBG_16865"/>
<dbReference type="AlphaFoldDB" id="A0A179UKB8"/>
<evidence type="ECO:0000313" key="1">
    <source>
        <dbReference type="EMBL" id="OAT07597.1"/>
    </source>
</evidence>
<sequence length="50" mass="5596">TSASEVILIKDDNITKTILFQFQASSVVFSLNIFSVSKVIHTSDYKYLAL</sequence>
<protein>
    <submittedName>
        <fullName evidence="1">Uncharacterized protein</fullName>
    </submittedName>
</protein>
<feature type="non-terminal residue" evidence="1">
    <location>
        <position position="1"/>
    </location>
</feature>
<reference evidence="2" key="1">
    <citation type="journal article" date="2015" name="PLoS Genet.">
        <title>The dynamic genome and transcriptome of the human fungal pathogen Blastomyces and close relative Emmonsia.</title>
        <authorList>
            <person name="Munoz J.F."/>
            <person name="Gauthier G.M."/>
            <person name="Desjardins C.A."/>
            <person name="Gallo J.E."/>
            <person name="Holder J."/>
            <person name="Sullivan T.D."/>
            <person name="Marty A.J."/>
            <person name="Carmen J.C."/>
            <person name="Chen Z."/>
            <person name="Ding L."/>
            <person name="Gujja S."/>
            <person name="Magrini V."/>
            <person name="Misas E."/>
            <person name="Mitreva M."/>
            <person name="Priest M."/>
            <person name="Saif S."/>
            <person name="Whiston E.A."/>
            <person name="Young S."/>
            <person name="Zeng Q."/>
            <person name="Goldman W.E."/>
            <person name="Mardis E.R."/>
            <person name="Taylor J.W."/>
            <person name="McEwen J.G."/>
            <person name="Clay O.K."/>
            <person name="Klein B.S."/>
            <person name="Cuomo C.A."/>
        </authorList>
    </citation>
    <scope>NUCLEOTIDE SEQUENCE [LARGE SCALE GENOMIC DNA]</scope>
    <source>
        <strain evidence="2">SLH14081</strain>
    </source>
</reference>
<proteinExistence type="predicted"/>
<keyword evidence="2" id="KW-1185">Reference proteome</keyword>
<dbReference type="RefSeq" id="XP_031577857.1">
    <property type="nucleotide sequence ID" value="XM_031724729.1"/>
</dbReference>
<dbReference type="GeneID" id="42528832"/>
<gene>
    <name evidence="1" type="ORF">BDBG_16865</name>
</gene>
<dbReference type="VEuPathDB" id="FungiDB:BDBG_16865"/>
<feature type="non-terminal residue" evidence="1">
    <location>
        <position position="50"/>
    </location>
</feature>
<evidence type="ECO:0000313" key="2">
    <source>
        <dbReference type="Proteomes" id="UP000002038"/>
    </source>
</evidence>
<accession>A0A179UKB8</accession>
<dbReference type="Proteomes" id="UP000002038">
    <property type="component" value="Unassembled WGS sequence"/>
</dbReference>
<organism evidence="1 2">
    <name type="scientific">Blastomyces gilchristii (strain SLH14081)</name>
    <name type="common">Blastomyces dermatitidis</name>
    <dbReference type="NCBI Taxonomy" id="559298"/>
    <lineage>
        <taxon>Eukaryota</taxon>
        <taxon>Fungi</taxon>
        <taxon>Dikarya</taxon>
        <taxon>Ascomycota</taxon>
        <taxon>Pezizomycotina</taxon>
        <taxon>Eurotiomycetes</taxon>
        <taxon>Eurotiomycetidae</taxon>
        <taxon>Onygenales</taxon>
        <taxon>Ajellomycetaceae</taxon>
        <taxon>Blastomyces</taxon>
    </lineage>
</organism>